<organism evidence="1 2">
    <name type="scientific">Tritonibacter litoralis</name>
    <dbReference type="NCBI Taxonomy" id="2662264"/>
    <lineage>
        <taxon>Bacteria</taxon>
        <taxon>Pseudomonadati</taxon>
        <taxon>Pseudomonadota</taxon>
        <taxon>Alphaproteobacteria</taxon>
        <taxon>Rhodobacterales</taxon>
        <taxon>Paracoccaceae</taxon>
        <taxon>Tritonibacter</taxon>
    </lineage>
</organism>
<dbReference type="Proteomes" id="UP000444174">
    <property type="component" value="Unassembled WGS sequence"/>
</dbReference>
<sequence>MMGSAAFAECREGQVELKGDFGQLAFSIELADTPAERSQGLMFRETMPRSAGMLFVYEYPQRVAFWMKNTLIPLDMLFVDANGRISHIHENAIPKDLTVIPGGDSVFAVLEINGGLVAKYGISVGNVLRHKVFSNSSPIWPC</sequence>
<dbReference type="PANTHER" id="PTHR37953">
    <property type="entry name" value="UPF0127 PROTEIN MJ1496"/>
    <property type="match status" value="1"/>
</dbReference>
<dbReference type="InterPro" id="IPR003795">
    <property type="entry name" value="DUF192"/>
</dbReference>
<dbReference type="AlphaFoldDB" id="A0A843Y852"/>
<proteinExistence type="predicted"/>
<dbReference type="PANTHER" id="PTHR37953:SF1">
    <property type="entry name" value="UPF0127 PROTEIN MJ1496"/>
    <property type="match status" value="1"/>
</dbReference>
<dbReference type="InterPro" id="IPR038695">
    <property type="entry name" value="Saro_0823-like_sf"/>
</dbReference>
<gene>
    <name evidence="1" type="ORF">GFB49_01115</name>
</gene>
<evidence type="ECO:0000313" key="1">
    <source>
        <dbReference type="EMBL" id="MQQ07046.1"/>
    </source>
</evidence>
<accession>A0A843Y852</accession>
<evidence type="ECO:0000313" key="2">
    <source>
        <dbReference type="Proteomes" id="UP000444174"/>
    </source>
</evidence>
<dbReference type="Pfam" id="PF02643">
    <property type="entry name" value="DUF192"/>
    <property type="match status" value="1"/>
</dbReference>
<dbReference type="Gene3D" id="2.60.120.1140">
    <property type="entry name" value="Protein of unknown function DUF192"/>
    <property type="match status" value="1"/>
</dbReference>
<dbReference type="EMBL" id="WIBF01000001">
    <property type="protein sequence ID" value="MQQ07046.1"/>
    <property type="molecule type" value="Genomic_DNA"/>
</dbReference>
<keyword evidence="2" id="KW-1185">Reference proteome</keyword>
<protein>
    <submittedName>
        <fullName evidence="1">DUF192 domain-containing protein</fullName>
    </submittedName>
</protein>
<reference evidence="1 2" key="1">
    <citation type="submission" date="2019-10" db="EMBL/GenBank/DDBJ databases">
        <title>Epibacterium sp. nov., isolated from seawater.</title>
        <authorList>
            <person name="Zhang X."/>
            <person name="Li N."/>
        </authorList>
    </citation>
    <scope>NUCLEOTIDE SEQUENCE [LARGE SCALE GENOMIC DNA]</scope>
    <source>
        <strain evidence="1 2">SM1979</strain>
    </source>
</reference>
<comment type="caution">
    <text evidence="1">The sequence shown here is derived from an EMBL/GenBank/DDBJ whole genome shotgun (WGS) entry which is preliminary data.</text>
</comment>
<name>A0A843Y852_9RHOB</name>